<gene>
    <name evidence="9" type="ORF">SAMN05216244_4132</name>
</gene>
<feature type="transmembrane region" description="Helical" evidence="7">
    <location>
        <begin position="167"/>
        <end position="193"/>
    </location>
</feature>
<dbReference type="PANTHER" id="PTHR30012">
    <property type="entry name" value="GENERAL SECRETION PATHWAY PROTEIN"/>
    <property type="match status" value="1"/>
</dbReference>
<sequence length="354" mass="40890">MVMLIRQFSTLVSNNRMKLSTKDQLVLLQRLSRLIKSGYSLMDSLQMLEWDPKLKSASHFISRSLANGDSIDKAFEQAHFHQNIISYLYFARKNGDLESMLRHCSETMEKQLAQFEQFQKTSRYPFILIGFFAVLLYFIKTSVYPAFTQMVLSVSGETPAITTYSVLFVDFLFNFSACMAAAALLFVPVWLLWKTRIPIDLHIRILQRIPLLYGFQRMKTTFLFAIHLGALLKSTVPLKDALIIMQNQSHHPILAHYAMIFTANLNRGIHITTVLPSLTLFETELFSIFLKNNNAQELAHDLQIYADFLTESLEDKWKKMIAWIQPLTFCLLAGLIIFVYLSIMMPMFQLINSI</sequence>
<protein>
    <submittedName>
        <fullName evidence="9">Competence protein ComGB</fullName>
    </submittedName>
</protein>
<evidence type="ECO:0000313" key="9">
    <source>
        <dbReference type="EMBL" id="SDN07524.1"/>
    </source>
</evidence>
<accession>A0A1G9YEK6</accession>
<keyword evidence="10" id="KW-1185">Reference proteome</keyword>
<keyword evidence="3" id="KW-1003">Cell membrane</keyword>
<dbReference type="AlphaFoldDB" id="A0A1G9YEK6"/>
<evidence type="ECO:0000313" key="10">
    <source>
        <dbReference type="Proteomes" id="UP000182347"/>
    </source>
</evidence>
<feature type="domain" description="Type II secretion system protein GspF" evidence="8">
    <location>
        <begin position="224"/>
        <end position="346"/>
    </location>
</feature>
<dbReference type="InterPro" id="IPR047692">
    <property type="entry name" value="T4P_ComGB"/>
</dbReference>
<evidence type="ECO:0000256" key="3">
    <source>
        <dbReference type="ARBA" id="ARBA00022475"/>
    </source>
</evidence>
<feature type="transmembrane region" description="Helical" evidence="7">
    <location>
        <begin position="320"/>
        <end position="343"/>
    </location>
</feature>
<dbReference type="EMBL" id="FNHF01000009">
    <property type="protein sequence ID" value="SDN07524.1"/>
    <property type="molecule type" value="Genomic_DNA"/>
</dbReference>
<evidence type="ECO:0000256" key="2">
    <source>
        <dbReference type="ARBA" id="ARBA00005745"/>
    </source>
</evidence>
<evidence type="ECO:0000256" key="7">
    <source>
        <dbReference type="SAM" id="Phobius"/>
    </source>
</evidence>
<feature type="transmembrane region" description="Helical" evidence="7">
    <location>
        <begin position="126"/>
        <end position="147"/>
    </location>
</feature>
<dbReference type="GO" id="GO:0005886">
    <property type="term" value="C:plasma membrane"/>
    <property type="evidence" value="ECO:0007669"/>
    <property type="project" value="UniProtKB-SubCell"/>
</dbReference>
<name>A0A1G9YEK6_9BACI</name>
<evidence type="ECO:0000256" key="6">
    <source>
        <dbReference type="ARBA" id="ARBA00023136"/>
    </source>
</evidence>
<comment type="subcellular location">
    <subcellularLocation>
        <location evidence="1">Cell membrane</location>
        <topology evidence="1">Multi-pass membrane protein</topology>
    </subcellularLocation>
</comment>
<dbReference type="STRING" id="482461.SAMN05216244_4132"/>
<dbReference type="RefSeq" id="WP_074601097.1">
    <property type="nucleotide sequence ID" value="NZ_FNHF01000009.1"/>
</dbReference>
<evidence type="ECO:0000259" key="8">
    <source>
        <dbReference type="Pfam" id="PF00482"/>
    </source>
</evidence>
<keyword evidence="4 7" id="KW-0812">Transmembrane</keyword>
<keyword evidence="6 7" id="KW-0472">Membrane</keyword>
<dbReference type="OrthoDB" id="2974223at2"/>
<dbReference type="PRINTS" id="PR00812">
    <property type="entry name" value="BCTERIALGSPF"/>
</dbReference>
<dbReference type="Pfam" id="PF00482">
    <property type="entry name" value="T2SSF"/>
    <property type="match status" value="2"/>
</dbReference>
<dbReference type="InterPro" id="IPR018076">
    <property type="entry name" value="T2SS_GspF_dom"/>
</dbReference>
<proteinExistence type="inferred from homology"/>
<comment type="similarity">
    <text evidence="2">Belongs to the GSP F family.</text>
</comment>
<dbReference type="Gene3D" id="1.20.81.30">
    <property type="entry name" value="Type II secretion system (T2SS), domain F"/>
    <property type="match status" value="2"/>
</dbReference>
<evidence type="ECO:0000256" key="4">
    <source>
        <dbReference type="ARBA" id="ARBA00022692"/>
    </source>
</evidence>
<reference evidence="10" key="1">
    <citation type="submission" date="2016-10" db="EMBL/GenBank/DDBJ databases">
        <authorList>
            <person name="Varghese N."/>
            <person name="Submissions S."/>
        </authorList>
    </citation>
    <scope>NUCLEOTIDE SEQUENCE [LARGE SCALE GENOMIC DNA]</scope>
    <source>
        <strain evidence="10">CGMCC 1.6199</strain>
    </source>
</reference>
<evidence type="ECO:0000256" key="5">
    <source>
        <dbReference type="ARBA" id="ARBA00022989"/>
    </source>
</evidence>
<dbReference type="NCBIfam" id="NF041012">
    <property type="entry name" value="T4P_ComGB"/>
    <property type="match status" value="1"/>
</dbReference>
<organism evidence="9 10">
    <name type="scientific">Sediminibacillus halophilus</name>
    <dbReference type="NCBI Taxonomy" id="482461"/>
    <lineage>
        <taxon>Bacteria</taxon>
        <taxon>Bacillati</taxon>
        <taxon>Bacillota</taxon>
        <taxon>Bacilli</taxon>
        <taxon>Bacillales</taxon>
        <taxon>Bacillaceae</taxon>
        <taxon>Sediminibacillus</taxon>
    </lineage>
</organism>
<keyword evidence="5 7" id="KW-1133">Transmembrane helix</keyword>
<evidence type="ECO:0000256" key="1">
    <source>
        <dbReference type="ARBA" id="ARBA00004651"/>
    </source>
</evidence>
<dbReference type="InterPro" id="IPR042094">
    <property type="entry name" value="T2SS_GspF_sf"/>
</dbReference>
<dbReference type="InterPro" id="IPR003004">
    <property type="entry name" value="GspF/PilC"/>
</dbReference>
<dbReference type="PANTHER" id="PTHR30012:SF0">
    <property type="entry name" value="TYPE II SECRETION SYSTEM PROTEIN F-RELATED"/>
    <property type="match status" value="1"/>
</dbReference>
<feature type="domain" description="Type II secretion system protein GspF" evidence="8">
    <location>
        <begin position="28"/>
        <end position="144"/>
    </location>
</feature>
<dbReference type="Proteomes" id="UP000182347">
    <property type="component" value="Unassembled WGS sequence"/>
</dbReference>